<reference evidence="3" key="1">
    <citation type="submission" date="2012-12" db="EMBL/GenBank/DDBJ databases">
        <title>Genome Sequence of Photobacterium leiognathi lrivu.4.1.</title>
        <authorList>
            <person name="Urbanczyk H."/>
            <person name="Ogura Y."/>
            <person name="Hayashi T."/>
            <person name="Dunlap P.V."/>
        </authorList>
    </citation>
    <scope>NUCLEOTIDE SEQUENCE [LARGE SCALE GENOMIC DNA]</scope>
    <source>
        <strain evidence="3">lrivu.4.1</strain>
    </source>
</reference>
<evidence type="ECO:0000256" key="1">
    <source>
        <dbReference type="SAM" id="MobiDB-lite"/>
    </source>
</evidence>
<protein>
    <submittedName>
        <fullName evidence="2">Uncharacterized protein</fullName>
    </submittedName>
</protein>
<dbReference type="RefSeq" id="WP_023931095.1">
    <property type="nucleotide sequence ID" value="NZ_DF196808.1"/>
</dbReference>
<dbReference type="AlphaFoldDB" id="V5EMJ6"/>
<feature type="region of interest" description="Disordered" evidence="1">
    <location>
        <begin position="117"/>
        <end position="154"/>
    </location>
</feature>
<evidence type="ECO:0000313" key="3">
    <source>
        <dbReference type="Proteomes" id="UP000030675"/>
    </source>
</evidence>
<name>V5EMJ6_PHOLE</name>
<dbReference type="HOGENOM" id="CLU_1702619_0_0_6"/>
<gene>
    <name evidence="2" type="ORF">PLEI_0194</name>
</gene>
<accession>V5EMJ6</accession>
<dbReference type="Proteomes" id="UP000030675">
    <property type="component" value="Unassembled WGS sequence"/>
</dbReference>
<evidence type="ECO:0000313" key="2">
    <source>
        <dbReference type="EMBL" id="GAD28554.1"/>
    </source>
</evidence>
<proteinExistence type="predicted"/>
<dbReference type="EMBL" id="DF196808">
    <property type="protein sequence ID" value="GAD28554.1"/>
    <property type="molecule type" value="Genomic_DNA"/>
</dbReference>
<dbReference type="eggNOG" id="COG1715">
    <property type="taxonomic scope" value="Bacteria"/>
</dbReference>
<feature type="compositionally biased region" description="Polar residues" evidence="1">
    <location>
        <begin position="117"/>
        <end position="138"/>
    </location>
</feature>
<organism evidence="2 3">
    <name type="scientific">Photobacterium leiognathi lrivu.4.1</name>
    <dbReference type="NCBI Taxonomy" id="1248232"/>
    <lineage>
        <taxon>Bacteria</taxon>
        <taxon>Pseudomonadati</taxon>
        <taxon>Pseudomonadota</taxon>
        <taxon>Gammaproteobacteria</taxon>
        <taxon>Vibrionales</taxon>
        <taxon>Vibrionaceae</taxon>
        <taxon>Photobacterium</taxon>
    </lineage>
</organism>
<sequence length="154" mass="17364">MATLAKRDIRLLETYLQMSGGHLLDFSHRTLAEFFEDYSIDIDEAQYQVGSGSKANRMRGFWQVSSDMVVGRVLKGLIEYYDDKRASGFYIDTSGYSDELRDKCLRIANQLSRGTYSAQLGSQQSHTTPIKQAIRNTMQPSSPPPGQQTTQQPT</sequence>